<evidence type="ECO:0008006" key="6">
    <source>
        <dbReference type="Google" id="ProtNLM"/>
    </source>
</evidence>
<organism evidence="4 5">
    <name type="scientific">Moheibacter stercoris</name>
    <dbReference type="NCBI Taxonomy" id="1628251"/>
    <lineage>
        <taxon>Bacteria</taxon>
        <taxon>Pseudomonadati</taxon>
        <taxon>Bacteroidota</taxon>
        <taxon>Flavobacteriia</taxon>
        <taxon>Flavobacteriales</taxon>
        <taxon>Weeksellaceae</taxon>
        <taxon>Moheibacter</taxon>
    </lineage>
</organism>
<keyword evidence="5" id="KW-1185">Reference proteome</keyword>
<dbReference type="InterPro" id="IPR026444">
    <property type="entry name" value="Secre_tail"/>
</dbReference>
<evidence type="ECO:0000256" key="1">
    <source>
        <dbReference type="ARBA" id="ARBA00022729"/>
    </source>
</evidence>
<sequence length="842" mass="89741">MKKHLFSMLLIPILGFGQILEEHFESGIPATWTVQQTNANETWGIQPGGTGFTGNVAAVDYDAALGLQNELLITPTLNLTTSENTRLRFKMGMSYYWGVDPEDNYDFIVKISPDNGTTWTDIWDESELGVFTNWAANAVTIDISDYDGEANVKIAFAYVGSDGAAVYLDDVIVDSDDGSVEYCGPLAFTSTVEPISKVIVSNISQESSAVVGGTTPAHEFFLDVVGEMIPGETYPIALEGNTNGNFTNRFVVFIDWNQNGILDDAGEVYEIGTIVNSNGTDGQQATGNIVVPEDAVPGNTRMRVKKIFGTTNFLNPCLGAGFGQAEDYTINVEGDEEPVEGCLDTPNGSWGSLTPACSGAPELVTSAGWTGEYSNITVSAGTEYIFSSSITTDFITIANPDGTIAYAAGTGSVTWTAVNSETVRFILHNNADCEFENVSRSRFVQCGEILPPPVNDDCEDAIAVSCGDTVTGATTFATNSGGNAAGDVFYKFTGTGSAQMVTLSLCNSTYDTAIRVFTDCGLGTEVAYNDDSCGVQSEVNFMSDGTSTYYIMVEGWSSSTGNYELNITCSDPPVYDPCAPVHEGVATNGVGFVNNGTDNYMAANDFNVLMNTQFEVEKFTINVVTLGGEPTTFDLKFFEGETGVETQFGETLTGITPTSIIENGTFGSTGYPVYAVDITLPTSITFPATVTDDKKYWVGISGMPTAAGNPVYWVSSDYVYTTTLPTWQSADGGSTWAVFVAQSGANVEGDLIIDGECATLGLNDLSGAKFSYYPNPVNDVLNITTAKGIEKVEVFNLAGQSVMANGKVMNGQVNVSALTSGTYVFRVSLEGGQVETFKVIKK</sequence>
<name>A0ABV2LXM8_9FLAO</name>
<comment type="caution">
    <text evidence="4">The sequence shown here is derived from an EMBL/GenBank/DDBJ whole genome shotgun (WGS) entry which is preliminary data.</text>
</comment>
<dbReference type="Gene3D" id="2.60.120.380">
    <property type="match status" value="1"/>
</dbReference>
<gene>
    <name evidence="4" type="ORF">ABID46_001971</name>
</gene>
<evidence type="ECO:0000259" key="3">
    <source>
        <dbReference type="Pfam" id="PF20009"/>
    </source>
</evidence>
<proteinExistence type="predicted"/>
<evidence type="ECO:0000259" key="2">
    <source>
        <dbReference type="Pfam" id="PF18962"/>
    </source>
</evidence>
<feature type="domain" description="GEVED" evidence="3">
    <location>
        <begin position="250"/>
        <end position="331"/>
    </location>
</feature>
<dbReference type="EMBL" id="JBEPMO010000012">
    <property type="protein sequence ID" value="MET3732382.1"/>
    <property type="molecule type" value="Genomic_DNA"/>
</dbReference>
<protein>
    <recommendedName>
        <fullName evidence="6">Por secretion system C-terminal sorting domain-containing protein</fullName>
    </recommendedName>
</protein>
<feature type="domain" description="Secretion system C-terminal sorting" evidence="2">
    <location>
        <begin position="773"/>
        <end position="835"/>
    </location>
</feature>
<dbReference type="Pfam" id="PF18962">
    <property type="entry name" value="Por_Secre_tail"/>
    <property type="match status" value="1"/>
</dbReference>
<evidence type="ECO:0000313" key="5">
    <source>
        <dbReference type="Proteomes" id="UP001549146"/>
    </source>
</evidence>
<accession>A0ABV2LXM8</accession>
<dbReference type="InterPro" id="IPR045474">
    <property type="entry name" value="GEVED"/>
</dbReference>
<evidence type="ECO:0000313" key="4">
    <source>
        <dbReference type="EMBL" id="MET3732382.1"/>
    </source>
</evidence>
<reference evidence="4 5" key="1">
    <citation type="submission" date="2024-06" db="EMBL/GenBank/DDBJ databases">
        <title>Genomic Encyclopedia of Type Strains, Phase IV (KMG-IV): sequencing the most valuable type-strain genomes for metagenomic binning, comparative biology and taxonomic classification.</title>
        <authorList>
            <person name="Goeker M."/>
        </authorList>
    </citation>
    <scope>NUCLEOTIDE SEQUENCE [LARGE SCALE GENOMIC DNA]</scope>
    <source>
        <strain evidence="4 5">DSM 29388</strain>
    </source>
</reference>
<dbReference type="Gene3D" id="2.60.120.260">
    <property type="entry name" value="Galactose-binding domain-like"/>
    <property type="match status" value="1"/>
</dbReference>
<keyword evidence="1" id="KW-0732">Signal</keyword>
<dbReference type="RefSeq" id="WP_354509551.1">
    <property type="nucleotide sequence ID" value="NZ_JBEPMO010000012.1"/>
</dbReference>
<dbReference type="NCBIfam" id="TIGR04183">
    <property type="entry name" value="Por_Secre_tail"/>
    <property type="match status" value="1"/>
</dbReference>
<dbReference type="Proteomes" id="UP001549146">
    <property type="component" value="Unassembled WGS sequence"/>
</dbReference>
<dbReference type="Pfam" id="PF20009">
    <property type="entry name" value="GEVED"/>
    <property type="match status" value="1"/>
</dbReference>